<dbReference type="GO" id="GO:0016787">
    <property type="term" value="F:hydrolase activity"/>
    <property type="evidence" value="ECO:0007669"/>
    <property type="project" value="UniProtKB-KW"/>
</dbReference>
<reference evidence="3" key="1">
    <citation type="journal article" date="2014" name="Genome Announc.">
        <title>Genome Sequence of Arthrobacter siccitolerans 4J27, a Xeroprotectant-Producing Desiccation-Tolerant Microorganism.</title>
        <authorList>
            <person name="Manzanera M."/>
            <person name="Santa-Cruz-Calvo L."/>
            <person name="Vilchez J.I."/>
            <person name="Garcia-Fontana C."/>
            <person name="Silva-Castro G.A."/>
            <person name="Calvo C."/>
            <person name="Gonzalez-Lopez J."/>
        </authorList>
    </citation>
    <scope>NUCLEOTIDE SEQUENCE [LARGE SCALE GENOMIC DNA]</scope>
    <source>
        <strain evidence="3">4J27</strain>
    </source>
</reference>
<dbReference type="InterPro" id="IPR036514">
    <property type="entry name" value="SGNH_hydro_sf"/>
</dbReference>
<gene>
    <name evidence="2" type="ORF">ARTSIC4J27_961</name>
</gene>
<dbReference type="SUPFAM" id="SSF52266">
    <property type="entry name" value="SGNH hydrolase"/>
    <property type="match status" value="1"/>
</dbReference>
<name>A0A024GZV9_9MICC</name>
<dbReference type="Gene3D" id="3.40.50.1110">
    <property type="entry name" value="SGNH hydrolase"/>
    <property type="match status" value="1"/>
</dbReference>
<dbReference type="AlphaFoldDB" id="A0A024GZV9"/>
<dbReference type="Gene3D" id="2.60.120.560">
    <property type="entry name" value="Exo-inulinase, domain 1"/>
    <property type="match status" value="1"/>
</dbReference>
<protein>
    <submittedName>
        <fullName evidence="2">GDSL-like Lipase/Acylhydrolase family protein</fullName>
    </submittedName>
</protein>
<comment type="caution">
    <text evidence="2">The sequence shown here is derived from an EMBL/GenBank/DDBJ whole genome shotgun (WGS) entry which is preliminary data.</text>
</comment>
<keyword evidence="2" id="KW-0378">Hydrolase</keyword>
<dbReference type="Pfam" id="PF13472">
    <property type="entry name" value="Lipase_GDSL_2"/>
    <property type="match status" value="1"/>
</dbReference>
<evidence type="ECO:0000313" key="2">
    <source>
        <dbReference type="EMBL" id="CCQ45029.1"/>
    </source>
</evidence>
<organism evidence="2 3">
    <name type="scientific">Pseudarthrobacter siccitolerans</name>
    <dbReference type="NCBI Taxonomy" id="861266"/>
    <lineage>
        <taxon>Bacteria</taxon>
        <taxon>Bacillati</taxon>
        <taxon>Actinomycetota</taxon>
        <taxon>Actinomycetes</taxon>
        <taxon>Micrococcales</taxon>
        <taxon>Micrococcaceae</taxon>
        <taxon>Pseudarthrobacter</taxon>
    </lineage>
</organism>
<keyword evidence="3" id="KW-1185">Reference proteome</keyword>
<dbReference type="Proteomes" id="UP000035722">
    <property type="component" value="Unassembled WGS sequence"/>
</dbReference>
<dbReference type="STRING" id="861266.ARTSIC4J27_961"/>
<dbReference type="InterPro" id="IPR013830">
    <property type="entry name" value="SGNH_hydro"/>
</dbReference>
<proteinExistence type="predicted"/>
<sequence>MSAAGVTSAQAQAGPRGETLRNTYIAMAEKGSPSGVASLDVNAKILPSQLPDSAATSATQIATAISTSDLISPRVVSRALGRLHAGLAARLSTPARLVFTGSSTTQGQGATTAEARYADIMLRRIQAQFPATAGVEVNMIMSNSANFGALSATGGVHGYNAGEGGKISSTYLTDTEVDSINAIAPLAVFHMVGSNDFAGNQPIPTYKANVLERVNRLKANATAPLVQILLQPFERFDAAVLDGTEHAWAEYGQALNEIAHADPDNVAYLDVSAPFYAAGVPGADPLNLIGPDGLHQTDAGHYLMAMLILRGLGLNTATTPIAPAPAPPSGGLQLVLDYFNRADTTPPGTSLTGQEWSVASGAWAIESGRLRATSGGTVVIDSGFSDFDVTTVVALQSDGLSFGLFGRAVADTSRVGAFFDLPNGKIAIWCKYGATNAQRAVEINTALFKSGANIVRVRGIGSTITAYVNGTKAIEHKLDATDTAGVSNILGNTFVGIRSAVSTIHTWDNFAANIP</sequence>
<feature type="domain" description="SGNH hydrolase-type esterase" evidence="1">
    <location>
        <begin position="100"/>
        <end position="301"/>
    </location>
</feature>
<evidence type="ECO:0000259" key="1">
    <source>
        <dbReference type="Pfam" id="PF13472"/>
    </source>
</evidence>
<accession>A0A024GZV9</accession>
<dbReference type="EMBL" id="CAQI01000031">
    <property type="protein sequence ID" value="CCQ45029.1"/>
    <property type="molecule type" value="Genomic_DNA"/>
</dbReference>
<evidence type="ECO:0000313" key="3">
    <source>
        <dbReference type="Proteomes" id="UP000035722"/>
    </source>
</evidence>